<gene>
    <name evidence="2" type="ORF">AB0T83_17090</name>
</gene>
<sequence length="119" mass="13024">MKSLLTGLFALALAGTALAEQVENGRVAELRALDRLSGELTEFMVPAGSEVVLDRLRIGVIECRYPVNNPAGDAYAFLLIRSTESGDTLFEGWMVASSPALNAFDHMRYDVWVIRCTNS</sequence>
<dbReference type="Proteomes" id="UP001553161">
    <property type="component" value="Unassembled WGS sequence"/>
</dbReference>
<proteinExistence type="predicted"/>
<feature type="signal peptide" evidence="1">
    <location>
        <begin position="1"/>
        <end position="19"/>
    </location>
</feature>
<comment type="caution">
    <text evidence="2">The sequence shown here is derived from an EMBL/GenBank/DDBJ whole genome shotgun (WGS) entry which is preliminary data.</text>
</comment>
<organism evidence="2 3">
    <name type="scientific">Meridianimarinicoccus marinus</name>
    <dbReference type="NCBI Taxonomy" id="3231483"/>
    <lineage>
        <taxon>Bacteria</taxon>
        <taxon>Pseudomonadati</taxon>
        <taxon>Pseudomonadota</taxon>
        <taxon>Alphaproteobacteria</taxon>
        <taxon>Rhodobacterales</taxon>
        <taxon>Paracoccaceae</taxon>
        <taxon>Meridianimarinicoccus</taxon>
    </lineage>
</organism>
<dbReference type="EMBL" id="JBFBVU010000030">
    <property type="protein sequence ID" value="MEV8468494.1"/>
    <property type="molecule type" value="Genomic_DNA"/>
</dbReference>
<dbReference type="InterPro" id="IPR019225">
    <property type="entry name" value="DUF2155"/>
</dbReference>
<keyword evidence="1" id="KW-0732">Signal</keyword>
<evidence type="ECO:0000256" key="1">
    <source>
        <dbReference type="SAM" id="SignalP"/>
    </source>
</evidence>
<name>A0ABV3LA99_9RHOB</name>
<protein>
    <submittedName>
        <fullName evidence="2">DUF2155 domain-containing protein</fullName>
    </submittedName>
</protein>
<reference evidence="2 3" key="1">
    <citation type="submission" date="2024-07" db="EMBL/GenBank/DDBJ databases">
        <authorList>
            <person name="Kang M."/>
        </authorList>
    </citation>
    <scope>NUCLEOTIDE SEQUENCE [LARGE SCALE GENOMIC DNA]</scope>
    <source>
        <strain evidence="2 3">DFM31</strain>
    </source>
</reference>
<dbReference type="Pfam" id="PF09923">
    <property type="entry name" value="DUF2155"/>
    <property type="match status" value="1"/>
</dbReference>
<keyword evidence="3" id="KW-1185">Reference proteome</keyword>
<evidence type="ECO:0000313" key="3">
    <source>
        <dbReference type="Proteomes" id="UP001553161"/>
    </source>
</evidence>
<accession>A0ABV3LA99</accession>
<feature type="chain" id="PRO_5046947612" evidence="1">
    <location>
        <begin position="20"/>
        <end position="119"/>
    </location>
</feature>
<evidence type="ECO:0000313" key="2">
    <source>
        <dbReference type="EMBL" id="MEV8468494.1"/>
    </source>
</evidence>
<dbReference type="RefSeq" id="WP_366194447.1">
    <property type="nucleotide sequence ID" value="NZ_JBFBVU010000030.1"/>
</dbReference>